<dbReference type="SUPFAM" id="SSF47413">
    <property type="entry name" value="lambda repressor-like DNA-binding domains"/>
    <property type="match status" value="1"/>
</dbReference>
<evidence type="ECO:0000313" key="5">
    <source>
        <dbReference type="EMBL" id="SDS96913.1"/>
    </source>
</evidence>
<keyword evidence="2 5" id="KW-0238">DNA-binding</keyword>
<dbReference type="GO" id="GO:0003700">
    <property type="term" value="F:DNA-binding transcription factor activity"/>
    <property type="evidence" value="ECO:0007669"/>
    <property type="project" value="TreeGrafter"/>
</dbReference>
<dbReference type="SUPFAM" id="SSF53822">
    <property type="entry name" value="Periplasmic binding protein-like I"/>
    <property type="match status" value="1"/>
</dbReference>
<dbReference type="AlphaFoldDB" id="A0A1H1WIG3"/>
<dbReference type="GO" id="GO:0000976">
    <property type="term" value="F:transcription cis-regulatory region binding"/>
    <property type="evidence" value="ECO:0007669"/>
    <property type="project" value="TreeGrafter"/>
</dbReference>
<proteinExistence type="predicted"/>
<dbReference type="SMART" id="SM00354">
    <property type="entry name" value="HTH_LACI"/>
    <property type="match status" value="1"/>
</dbReference>
<evidence type="ECO:0000313" key="6">
    <source>
        <dbReference type="Proteomes" id="UP000199103"/>
    </source>
</evidence>
<gene>
    <name evidence="5" type="ORF">SAMN04489812_3670</name>
</gene>
<evidence type="ECO:0000256" key="3">
    <source>
        <dbReference type="ARBA" id="ARBA00023163"/>
    </source>
</evidence>
<dbReference type="CDD" id="cd01574">
    <property type="entry name" value="PBP1_LacI"/>
    <property type="match status" value="1"/>
</dbReference>
<keyword evidence="6" id="KW-1185">Reference proteome</keyword>
<dbReference type="PANTHER" id="PTHR30146">
    <property type="entry name" value="LACI-RELATED TRANSCRIPTIONAL REPRESSOR"/>
    <property type="match status" value="1"/>
</dbReference>
<dbReference type="CDD" id="cd01392">
    <property type="entry name" value="HTH_LacI"/>
    <property type="match status" value="1"/>
</dbReference>
<dbReference type="InterPro" id="IPR046335">
    <property type="entry name" value="LacI/GalR-like_sensor"/>
</dbReference>
<dbReference type="Proteomes" id="UP000199103">
    <property type="component" value="Chromosome I"/>
</dbReference>
<dbReference type="OrthoDB" id="9785139at2"/>
<evidence type="ECO:0000256" key="1">
    <source>
        <dbReference type="ARBA" id="ARBA00023015"/>
    </source>
</evidence>
<dbReference type="PROSITE" id="PS50932">
    <property type="entry name" value="HTH_LACI_2"/>
    <property type="match status" value="1"/>
</dbReference>
<dbReference type="RefSeq" id="WP_091526909.1">
    <property type="nucleotide sequence ID" value="NZ_LT629772.1"/>
</dbReference>
<evidence type="ECO:0000256" key="2">
    <source>
        <dbReference type="ARBA" id="ARBA00023125"/>
    </source>
</evidence>
<dbReference type="InterPro" id="IPR028082">
    <property type="entry name" value="Peripla_BP_I"/>
</dbReference>
<dbReference type="Gene3D" id="1.10.260.40">
    <property type="entry name" value="lambda repressor-like DNA-binding domains"/>
    <property type="match status" value="1"/>
</dbReference>
<dbReference type="Gene3D" id="3.40.50.2300">
    <property type="match status" value="2"/>
</dbReference>
<dbReference type="InterPro" id="IPR010982">
    <property type="entry name" value="Lambda_DNA-bd_dom_sf"/>
</dbReference>
<reference evidence="5 6" key="1">
    <citation type="submission" date="2016-10" db="EMBL/GenBank/DDBJ databases">
        <authorList>
            <person name="de Groot N.N."/>
        </authorList>
    </citation>
    <scope>NUCLEOTIDE SEQUENCE [LARGE SCALE GENOMIC DNA]</scope>
    <source>
        <strain evidence="5 6">DSM 21800</strain>
    </source>
</reference>
<keyword evidence="3" id="KW-0804">Transcription</keyword>
<dbReference type="STRING" id="630515.SAMN04489812_3670"/>
<dbReference type="InterPro" id="IPR000843">
    <property type="entry name" value="HTH_LacI"/>
</dbReference>
<accession>A0A1H1WIG3</accession>
<evidence type="ECO:0000259" key="4">
    <source>
        <dbReference type="PROSITE" id="PS50932"/>
    </source>
</evidence>
<keyword evidence="1" id="KW-0805">Transcription regulation</keyword>
<sequence length="346" mass="36777">MPRHPGERRRLGHPSVADVAARAGVAPVTVSRVVNGQDSVRPQTRQRVEQAMAELGYRANTAARALATGRFGTIGLIAFDLTKVGNLYIADAVIRQAQLAGYAANVATLDAADDASLQAAIRRLTSLAIDGLIVVEARILDTPNLRLPSNLPVVVAEGAPDIGYPAVGVDHGAGAIAATEHLLDLGHRTVHHVTGLADSYPSRRRREGWQRTLRRHGRDIPEPAAGDWSAESGYRAGLELLADPGVTAVFAANDQMAIGLLRAAAELGRTVPDDLSVVGYDDSEVAAYLTPPLTSVRQDLAGVGRSCVDLLVDSVRGNEPDWSTRLLRPELVVRQSTTAPRTTLTT</sequence>
<dbReference type="PANTHER" id="PTHR30146:SF153">
    <property type="entry name" value="LACTOSE OPERON REPRESSOR"/>
    <property type="match status" value="1"/>
</dbReference>
<dbReference type="EMBL" id="LT629772">
    <property type="protein sequence ID" value="SDS96913.1"/>
    <property type="molecule type" value="Genomic_DNA"/>
</dbReference>
<dbReference type="Pfam" id="PF13377">
    <property type="entry name" value="Peripla_BP_3"/>
    <property type="match status" value="1"/>
</dbReference>
<protein>
    <submittedName>
        <fullName evidence="5">DNA-binding transcriptional regulator, LacI/PurR family</fullName>
    </submittedName>
</protein>
<name>A0A1H1WIG3_9ACTN</name>
<organism evidence="5 6">
    <name type="scientific">Microlunatus soli</name>
    <dbReference type="NCBI Taxonomy" id="630515"/>
    <lineage>
        <taxon>Bacteria</taxon>
        <taxon>Bacillati</taxon>
        <taxon>Actinomycetota</taxon>
        <taxon>Actinomycetes</taxon>
        <taxon>Propionibacteriales</taxon>
        <taxon>Propionibacteriaceae</taxon>
        <taxon>Microlunatus</taxon>
    </lineage>
</organism>
<dbReference type="Pfam" id="PF00356">
    <property type="entry name" value="LacI"/>
    <property type="match status" value="1"/>
</dbReference>
<feature type="domain" description="HTH lacI-type" evidence="4">
    <location>
        <begin position="14"/>
        <end position="68"/>
    </location>
</feature>